<sequence length="716" mass="74847">MAKHRRKKISKAAVVGTAIAATVGVALTPSVSDAATYVVGLPDWIPSDSFGGAVQTLPSDPGAVTGAILDDRAHATVIKGWGMGTVSEADMAPVWVTWFNPLKTGSASQTTTSGGIFGPWSGTVTGKDWTQGQWVSPSDPGIDLTDLSNLSVNDAAKFASYLANGGNAAAALAPLVNWTAYISNTNFIGYGDGAIAVGAGYQDFIDMARNGELEAGPALTGPRKIVITDPNDPVTKDVTKGFTKVNGITYGVIKVSPGVWLATQPLNSSDYPDEPDMPNVEIIPGGVIDVTLLTVNLLRNPGRPNGGLYARFAPIYQEVTGVNPVTPERQDVLPEGMEGLNLSDISFDNLGNLIANAESLDGKPIVLTILKTDTTWEYDYLSDAPVTANPIAWANSGMASMLPLTLGASLLNGGSGLGAKIYTAPDGTIYTTITQDQLPLLMPARLVAGLVGVATGEDVNTPVADALEPVLKVLVNTSYTDAVRNEDGSWSRSLDQMHVPTLFGTQTLTRAQAALLAGDILGELGRGVGSEYTDVVQRVTTRVVKFLEDNDIQVPTEIKTAATTLAVEPGKVVRTVSRELGDGVSTVLGKLDTALPEGPAAPTQKQLADIQRPVGKVLAAANQATGGEAAKEIIPAISDPAGAVVRTGKQLSTSVTKTQKSLTHAQERVTKVTDKLKTGDVGGAVKQVGENVKNRVERVNKDVNNGLNKLKGKDSR</sequence>
<name>A0A1X0A9F8_9MYCO</name>
<feature type="signal peptide" evidence="1">
    <location>
        <begin position="1"/>
        <end position="34"/>
    </location>
</feature>
<dbReference type="RefSeq" id="WP_083169278.1">
    <property type="nucleotide sequence ID" value="NZ_MVHF01000049.1"/>
</dbReference>
<gene>
    <name evidence="3" type="ORF">BST13_31890</name>
</gene>
<dbReference type="STRING" id="1927124.BST13_31890"/>
<dbReference type="EMBL" id="MVHF01000049">
    <property type="protein sequence ID" value="ORA26662.1"/>
    <property type="molecule type" value="Genomic_DNA"/>
</dbReference>
<protein>
    <submittedName>
        <fullName evidence="3">PE-PPE domain-containing protein</fullName>
    </submittedName>
</protein>
<dbReference type="OrthoDB" id="4764332at2"/>
<proteinExistence type="predicted"/>
<evidence type="ECO:0000313" key="4">
    <source>
        <dbReference type="Proteomes" id="UP000192448"/>
    </source>
</evidence>
<organism evidence="3 4">
    <name type="scientific">Mycobacterium aquaticum</name>
    <dbReference type="NCBI Taxonomy" id="1927124"/>
    <lineage>
        <taxon>Bacteria</taxon>
        <taxon>Bacillati</taxon>
        <taxon>Actinomycetota</taxon>
        <taxon>Actinomycetes</taxon>
        <taxon>Mycobacteriales</taxon>
        <taxon>Mycobacteriaceae</taxon>
        <taxon>Mycobacterium</taxon>
    </lineage>
</organism>
<dbReference type="Proteomes" id="UP000192448">
    <property type="component" value="Unassembled WGS sequence"/>
</dbReference>
<comment type="caution">
    <text evidence="3">The sequence shown here is derived from an EMBL/GenBank/DDBJ whole genome shotgun (WGS) entry which is preliminary data.</text>
</comment>
<feature type="domain" description="PE-PPE" evidence="2">
    <location>
        <begin position="373"/>
        <end position="479"/>
    </location>
</feature>
<evidence type="ECO:0000313" key="3">
    <source>
        <dbReference type="EMBL" id="ORA26662.1"/>
    </source>
</evidence>
<keyword evidence="1" id="KW-0732">Signal</keyword>
<reference evidence="3 4" key="1">
    <citation type="submission" date="2017-02" db="EMBL/GenBank/DDBJ databases">
        <title>The new phylogeny of genus Mycobacterium.</title>
        <authorList>
            <person name="Tortoli E."/>
            <person name="Trovato A."/>
            <person name="Cirillo D.M."/>
        </authorList>
    </citation>
    <scope>NUCLEOTIDE SEQUENCE [LARGE SCALE GENOMIC DNA]</scope>
    <source>
        <strain evidence="3 4">RW6</strain>
    </source>
</reference>
<accession>A0A1X0A9F8</accession>
<evidence type="ECO:0000256" key="1">
    <source>
        <dbReference type="SAM" id="SignalP"/>
    </source>
</evidence>
<keyword evidence="4" id="KW-1185">Reference proteome</keyword>
<dbReference type="InterPro" id="IPR013228">
    <property type="entry name" value="PE-PPE_C"/>
</dbReference>
<dbReference type="AlphaFoldDB" id="A0A1X0A9F8"/>
<evidence type="ECO:0000259" key="2">
    <source>
        <dbReference type="Pfam" id="PF08237"/>
    </source>
</evidence>
<feature type="chain" id="PRO_5012597226" evidence="1">
    <location>
        <begin position="35"/>
        <end position="716"/>
    </location>
</feature>
<dbReference type="Pfam" id="PF08237">
    <property type="entry name" value="PE-PPE"/>
    <property type="match status" value="1"/>
</dbReference>